<dbReference type="EMBL" id="SJPX01000003">
    <property type="protein sequence ID" value="TWU51133.1"/>
    <property type="molecule type" value="Genomic_DNA"/>
</dbReference>
<feature type="compositionally biased region" description="Polar residues" evidence="1">
    <location>
        <begin position="149"/>
        <end position="158"/>
    </location>
</feature>
<feature type="signal peptide" evidence="2">
    <location>
        <begin position="1"/>
        <end position="25"/>
    </location>
</feature>
<proteinExistence type="predicted"/>
<dbReference type="RefSeq" id="WP_146534559.1">
    <property type="nucleotide sequence ID" value="NZ_SJPX01000003.1"/>
</dbReference>
<keyword evidence="4" id="KW-1185">Reference proteome</keyword>
<organism evidence="3 4">
    <name type="scientific">Rubripirellula reticaptiva</name>
    <dbReference type="NCBI Taxonomy" id="2528013"/>
    <lineage>
        <taxon>Bacteria</taxon>
        <taxon>Pseudomonadati</taxon>
        <taxon>Planctomycetota</taxon>
        <taxon>Planctomycetia</taxon>
        <taxon>Pirellulales</taxon>
        <taxon>Pirellulaceae</taxon>
        <taxon>Rubripirellula</taxon>
    </lineage>
</organism>
<feature type="region of interest" description="Disordered" evidence="1">
    <location>
        <begin position="149"/>
        <end position="175"/>
    </location>
</feature>
<keyword evidence="2" id="KW-0732">Signal</keyword>
<reference evidence="3 4" key="1">
    <citation type="submission" date="2019-02" db="EMBL/GenBank/DDBJ databases">
        <title>Deep-cultivation of Planctomycetes and their phenomic and genomic characterization uncovers novel biology.</title>
        <authorList>
            <person name="Wiegand S."/>
            <person name="Jogler M."/>
            <person name="Boedeker C."/>
            <person name="Pinto D."/>
            <person name="Vollmers J."/>
            <person name="Rivas-Marin E."/>
            <person name="Kohn T."/>
            <person name="Peeters S.H."/>
            <person name="Heuer A."/>
            <person name="Rast P."/>
            <person name="Oberbeckmann S."/>
            <person name="Bunk B."/>
            <person name="Jeske O."/>
            <person name="Meyerdierks A."/>
            <person name="Storesund J.E."/>
            <person name="Kallscheuer N."/>
            <person name="Luecker S."/>
            <person name="Lage O.M."/>
            <person name="Pohl T."/>
            <person name="Merkel B.J."/>
            <person name="Hornburger P."/>
            <person name="Mueller R.-W."/>
            <person name="Bruemmer F."/>
            <person name="Labrenz M."/>
            <person name="Spormann A.M."/>
            <person name="Op Den Camp H."/>
            <person name="Overmann J."/>
            <person name="Amann R."/>
            <person name="Jetten M.S.M."/>
            <person name="Mascher T."/>
            <person name="Medema M.H."/>
            <person name="Devos D.P."/>
            <person name="Kaster A.-K."/>
            <person name="Ovreas L."/>
            <person name="Rohde M."/>
            <person name="Galperin M.Y."/>
            <person name="Jogler C."/>
        </authorList>
    </citation>
    <scope>NUCLEOTIDE SEQUENCE [LARGE SCALE GENOMIC DNA]</scope>
    <source>
        <strain evidence="3 4">Poly59</strain>
    </source>
</reference>
<feature type="chain" id="PRO_5023089150" evidence="2">
    <location>
        <begin position="26"/>
        <end position="175"/>
    </location>
</feature>
<sequence length="175" mass="18971" precursor="true">MLIRSVTKLSLGLVFVLSFSSTASAQIGETRKSVMRPKSIGANLQRRQRQTENSVQRDNGVIVDHSHVQHGHGTGHSMQPGFPVQPVYPYGGVYPYGYTIGNPGFSIPPYEYGYHSGYGNVYGYGNSYGGYGYPIYGFGLGYGHGSITRGTPPSQSPGSHYFGNPHASQYIPGTR</sequence>
<evidence type="ECO:0000313" key="3">
    <source>
        <dbReference type="EMBL" id="TWU51133.1"/>
    </source>
</evidence>
<protein>
    <submittedName>
        <fullName evidence="3">Uncharacterized protein</fullName>
    </submittedName>
</protein>
<dbReference type="Proteomes" id="UP000317977">
    <property type="component" value="Unassembled WGS sequence"/>
</dbReference>
<name>A0A5C6EN23_9BACT</name>
<gene>
    <name evidence="3" type="ORF">Poly59_27220</name>
</gene>
<dbReference type="AlphaFoldDB" id="A0A5C6EN23"/>
<accession>A0A5C6EN23</accession>
<feature type="region of interest" description="Disordered" evidence="1">
    <location>
        <begin position="38"/>
        <end position="80"/>
    </location>
</feature>
<evidence type="ECO:0000313" key="4">
    <source>
        <dbReference type="Proteomes" id="UP000317977"/>
    </source>
</evidence>
<evidence type="ECO:0000256" key="2">
    <source>
        <dbReference type="SAM" id="SignalP"/>
    </source>
</evidence>
<evidence type="ECO:0000256" key="1">
    <source>
        <dbReference type="SAM" id="MobiDB-lite"/>
    </source>
</evidence>
<comment type="caution">
    <text evidence="3">The sequence shown here is derived from an EMBL/GenBank/DDBJ whole genome shotgun (WGS) entry which is preliminary data.</text>
</comment>